<dbReference type="EMBL" id="JAZAQF010000059">
    <property type="protein sequence ID" value="MFG3818026.1"/>
    <property type="molecule type" value="Genomic_DNA"/>
</dbReference>
<dbReference type="PANTHER" id="PTHR32282:SF31">
    <property type="entry name" value="PEPTIDOGLYCAN GLYCOSYLTRANSFERASE"/>
    <property type="match status" value="1"/>
</dbReference>
<feature type="transmembrane region" description="Helical" evidence="10">
    <location>
        <begin position="72"/>
        <end position="93"/>
    </location>
</feature>
<feature type="domain" description="Glycosyl transferase family 51" evidence="12">
    <location>
        <begin position="126"/>
        <end position="299"/>
    </location>
</feature>
<dbReference type="InterPro" id="IPR001264">
    <property type="entry name" value="Glyco_trans_51"/>
</dbReference>
<evidence type="ECO:0000256" key="10">
    <source>
        <dbReference type="SAM" id="Phobius"/>
    </source>
</evidence>
<dbReference type="Pfam" id="PF00912">
    <property type="entry name" value="Transgly"/>
    <property type="match status" value="1"/>
</dbReference>
<dbReference type="Pfam" id="PF00905">
    <property type="entry name" value="Transpeptidase"/>
    <property type="match status" value="1"/>
</dbReference>
<proteinExistence type="predicted"/>
<evidence type="ECO:0000256" key="5">
    <source>
        <dbReference type="ARBA" id="ARBA00022801"/>
    </source>
</evidence>
<dbReference type="InterPro" id="IPR001460">
    <property type="entry name" value="PCN-bd_Tpept"/>
</dbReference>
<keyword evidence="6" id="KW-0511">Multifunctional enzyme</keyword>
<reference evidence="14" key="1">
    <citation type="journal article" date="2024" name="Algal Res.">
        <title>Biochemical, toxicological and genomic investigation of a high-biomass producing Limnothrix strain isolated from Italian shallow drinking water reservoir.</title>
        <authorList>
            <person name="Simonazzi M."/>
            <person name="Shishido T.K."/>
            <person name="Delbaje E."/>
            <person name="Wahlsten M."/>
            <person name="Fewer D.P."/>
            <person name="Sivonen K."/>
            <person name="Pezzolesi L."/>
            <person name="Pistocchi R."/>
        </authorList>
    </citation>
    <scope>NUCLEOTIDE SEQUENCE [LARGE SCALE GENOMIC DNA]</scope>
    <source>
        <strain evidence="14">LRLZ20PSL1</strain>
    </source>
</reference>
<evidence type="ECO:0000256" key="4">
    <source>
        <dbReference type="ARBA" id="ARBA00022679"/>
    </source>
</evidence>
<dbReference type="InterPro" id="IPR023346">
    <property type="entry name" value="Lysozyme-like_dom_sf"/>
</dbReference>
<feature type="compositionally biased region" description="Low complexity" evidence="9">
    <location>
        <begin position="746"/>
        <end position="772"/>
    </location>
</feature>
<sequence length="811" mass="87721">MSQSDSGFTDLPPVPSQGGEGSTATPADPLPTLPPTVATPQRAAFPWPRWLRWPSRSTRNPSDGRPRSFGKYWGILIGISFLGGSTALGWAGWRSIKAFEDTLPSAQEVFTFSRDGTVTIIAADGTILQQQGPATREKTPLRRIPKKLLQAFMAAEDRRFYEHDGVDAIGILRASWTNLLAGEVVEGGSTITQQLARIVFLNQERSATRKLREAVLAAKMERSLTKDQIAESYLNLVYLGSGAYGVSDAAWVYFGKSLDRLTLAEMATLACLAPAPSYFSPLVNPEITKERRNIVLDRMVVAGFLSAAEADAAQNEPITLNQKIPRRLIVTAPHFTSYILQELPKHLPSEVIERGGLTVETTLRPDWQTVATRAVQEAVQKRGRYQRFSQGALVAIDPRTGEIRAMVGSGDTNFTANQFNRVTQAKRQPGSTFKTFVYSAAIQAGMSPYAGYADEPYRIGGYEPKNFSGKFSGWQSATAALTKSVNIIALKVMLDVGRENVIDLARKMGIQSELKPTYSLALGASEVNLLELTAAYGTLAAKGKHFPTYGIRRIRDRRGQVIYENKTSPVVALNTTDAAIINWMLQQVVNDGTGAPAALEGRPVAGKTGTSDKARDLWFIGFIPQLVTGVWLGNDNNQPTYGASAAAAATWNDFMKEAVKGFKVETFDKLPNLSGRRFRPKKRADRGSREGQATSEEDLNRRQREEREEEPRSGSSSERSPQPRSGESRSGRGENSRGEGERRSPRSSAPSPAVAPARSGSSEPAAPVRSAPVAPPPPPVAPPPPAAPPPPPAAPPPPVAPPTTSDGGGSP</sequence>
<comment type="catalytic activity">
    <reaction evidence="8">
        <text>[GlcNAc-(1-&gt;4)-Mur2Ac(oyl-L-Ala-gamma-D-Glu-L-Lys-D-Ala-D-Ala)](n)-di-trans,octa-cis-undecaprenyl diphosphate + beta-D-GlcNAc-(1-&gt;4)-Mur2Ac(oyl-L-Ala-gamma-D-Glu-L-Lys-D-Ala-D-Ala)-di-trans,octa-cis-undecaprenyl diphosphate = [GlcNAc-(1-&gt;4)-Mur2Ac(oyl-L-Ala-gamma-D-Glu-L-Lys-D-Ala-D-Ala)](n+1)-di-trans,octa-cis-undecaprenyl diphosphate + di-trans,octa-cis-undecaprenyl diphosphate + H(+)</text>
        <dbReference type="Rhea" id="RHEA:23708"/>
        <dbReference type="Rhea" id="RHEA-COMP:9602"/>
        <dbReference type="Rhea" id="RHEA-COMP:9603"/>
        <dbReference type="ChEBI" id="CHEBI:15378"/>
        <dbReference type="ChEBI" id="CHEBI:58405"/>
        <dbReference type="ChEBI" id="CHEBI:60033"/>
        <dbReference type="ChEBI" id="CHEBI:78435"/>
        <dbReference type="EC" id="2.4.99.28"/>
    </reaction>
</comment>
<keyword evidence="4" id="KW-0808">Transferase</keyword>
<keyword evidence="1" id="KW-0121">Carboxypeptidase</keyword>
<gene>
    <name evidence="13" type="ORF">VPK24_10300</name>
</gene>
<comment type="catalytic activity">
    <reaction evidence="7">
        <text>Preferential cleavage: (Ac)2-L-Lys-D-Ala-|-D-Ala. Also transpeptidation of peptidyl-alanyl moieties that are N-acyl substituents of D-alanine.</text>
        <dbReference type="EC" id="3.4.16.4"/>
    </reaction>
</comment>
<evidence type="ECO:0000259" key="12">
    <source>
        <dbReference type="Pfam" id="PF00912"/>
    </source>
</evidence>
<evidence type="ECO:0000313" key="14">
    <source>
        <dbReference type="Proteomes" id="UP001604335"/>
    </source>
</evidence>
<dbReference type="RefSeq" id="WP_393012860.1">
    <property type="nucleotide sequence ID" value="NZ_JAZAQF010000059.1"/>
</dbReference>
<dbReference type="InterPro" id="IPR012338">
    <property type="entry name" value="Beta-lactam/transpept-like"/>
</dbReference>
<dbReference type="InterPro" id="IPR050396">
    <property type="entry name" value="Glycosyltr_51/Transpeptidase"/>
</dbReference>
<keyword evidence="2" id="KW-0645">Protease</keyword>
<feature type="compositionally biased region" description="Pro residues" evidence="9">
    <location>
        <begin position="773"/>
        <end position="801"/>
    </location>
</feature>
<evidence type="ECO:0000259" key="11">
    <source>
        <dbReference type="Pfam" id="PF00905"/>
    </source>
</evidence>
<dbReference type="PANTHER" id="PTHR32282">
    <property type="entry name" value="BINDING PROTEIN TRANSPEPTIDASE, PUTATIVE-RELATED"/>
    <property type="match status" value="1"/>
</dbReference>
<organism evidence="13 14">
    <name type="scientific">Limnothrix redekei LRLZ20PSL1</name>
    <dbReference type="NCBI Taxonomy" id="3112953"/>
    <lineage>
        <taxon>Bacteria</taxon>
        <taxon>Bacillati</taxon>
        <taxon>Cyanobacteriota</taxon>
        <taxon>Cyanophyceae</taxon>
        <taxon>Pseudanabaenales</taxon>
        <taxon>Pseudanabaenaceae</taxon>
        <taxon>Limnothrix</taxon>
    </lineage>
</organism>
<feature type="compositionally biased region" description="Basic and acidic residues" evidence="9">
    <location>
        <begin position="698"/>
        <end position="712"/>
    </location>
</feature>
<dbReference type="NCBIfam" id="TIGR02074">
    <property type="entry name" value="PBP_1a_fam"/>
    <property type="match status" value="1"/>
</dbReference>
<evidence type="ECO:0000256" key="2">
    <source>
        <dbReference type="ARBA" id="ARBA00022670"/>
    </source>
</evidence>
<evidence type="ECO:0000256" key="1">
    <source>
        <dbReference type="ARBA" id="ARBA00022645"/>
    </source>
</evidence>
<dbReference type="Gene3D" id="3.40.710.10">
    <property type="entry name" value="DD-peptidase/beta-lactamase superfamily"/>
    <property type="match status" value="1"/>
</dbReference>
<evidence type="ECO:0000256" key="7">
    <source>
        <dbReference type="ARBA" id="ARBA00034000"/>
    </source>
</evidence>
<dbReference type="SUPFAM" id="SSF53955">
    <property type="entry name" value="Lysozyme-like"/>
    <property type="match status" value="1"/>
</dbReference>
<evidence type="ECO:0000256" key="8">
    <source>
        <dbReference type="ARBA" id="ARBA00049902"/>
    </source>
</evidence>
<keyword evidence="10" id="KW-0812">Transmembrane</keyword>
<protein>
    <submittedName>
        <fullName evidence="13">PBP1A family penicillin-binding protein</fullName>
    </submittedName>
</protein>
<feature type="compositionally biased region" description="Basic and acidic residues" evidence="9">
    <location>
        <begin position="726"/>
        <end position="744"/>
    </location>
</feature>
<keyword evidence="5" id="KW-0378">Hydrolase</keyword>
<feature type="region of interest" description="Disordered" evidence="9">
    <location>
        <begin position="1"/>
        <end position="40"/>
    </location>
</feature>
<name>A0ABW7CDQ8_9CYAN</name>
<evidence type="ECO:0000256" key="9">
    <source>
        <dbReference type="SAM" id="MobiDB-lite"/>
    </source>
</evidence>
<comment type="caution">
    <text evidence="13">The sequence shown here is derived from an EMBL/GenBank/DDBJ whole genome shotgun (WGS) entry which is preliminary data.</text>
</comment>
<feature type="compositionally biased region" description="Low complexity" evidence="9">
    <location>
        <begin position="713"/>
        <end position="725"/>
    </location>
</feature>
<evidence type="ECO:0000313" key="13">
    <source>
        <dbReference type="EMBL" id="MFG3818026.1"/>
    </source>
</evidence>
<keyword evidence="14" id="KW-1185">Reference proteome</keyword>
<feature type="domain" description="Penicillin-binding protein transpeptidase" evidence="11">
    <location>
        <begin position="391"/>
        <end position="656"/>
    </location>
</feature>
<feature type="region of interest" description="Disordered" evidence="9">
    <location>
        <begin position="673"/>
        <end position="811"/>
    </location>
</feature>
<dbReference type="Proteomes" id="UP001604335">
    <property type="component" value="Unassembled WGS sequence"/>
</dbReference>
<keyword evidence="3" id="KW-0328">Glycosyltransferase</keyword>
<evidence type="ECO:0000256" key="6">
    <source>
        <dbReference type="ARBA" id="ARBA00023268"/>
    </source>
</evidence>
<dbReference type="InterPro" id="IPR036950">
    <property type="entry name" value="PBP_transglycosylase"/>
</dbReference>
<dbReference type="Gene3D" id="1.10.3810.10">
    <property type="entry name" value="Biosynthetic peptidoglycan transglycosylase-like"/>
    <property type="match status" value="1"/>
</dbReference>
<accession>A0ABW7CDQ8</accession>
<keyword evidence="10" id="KW-0472">Membrane</keyword>
<dbReference type="SUPFAM" id="SSF56601">
    <property type="entry name" value="beta-lactamase/transpeptidase-like"/>
    <property type="match status" value="1"/>
</dbReference>
<keyword evidence="10" id="KW-1133">Transmembrane helix</keyword>
<evidence type="ECO:0000256" key="3">
    <source>
        <dbReference type="ARBA" id="ARBA00022676"/>
    </source>
</evidence>